<dbReference type="AlphaFoldDB" id="A0A212JFU6"/>
<proteinExistence type="predicted"/>
<reference evidence="1" key="1">
    <citation type="submission" date="2016-04" db="EMBL/GenBank/DDBJ databases">
        <authorList>
            <person name="Evans L.H."/>
            <person name="Alamgir A."/>
            <person name="Owens N."/>
            <person name="Weber N.D."/>
            <person name="Virtaneva K."/>
            <person name="Barbian K."/>
            <person name="Babar A."/>
            <person name="Rosenke K."/>
        </authorList>
    </citation>
    <scope>NUCLEOTIDE SEQUENCE</scope>
    <source>
        <strain evidence="1">86</strain>
    </source>
</reference>
<accession>A0A212JFU6</accession>
<evidence type="ECO:0000313" key="1">
    <source>
        <dbReference type="EMBL" id="SBV98125.1"/>
    </source>
</evidence>
<organism evidence="1">
    <name type="scientific">uncultured delta proteobacterium</name>
    <dbReference type="NCBI Taxonomy" id="34034"/>
    <lineage>
        <taxon>Bacteria</taxon>
        <taxon>Deltaproteobacteria</taxon>
        <taxon>environmental samples</taxon>
    </lineage>
</organism>
<name>A0A212JFU6_9DELT</name>
<gene>
    <name evidence="1" type="ORF">KL86DPRO_11335</name>
</gene>
<sequence length="61" mass="6938">MTQQAHCMNFLHPEKDILLLVLCEKKVLHGAGLLITQLTLKIEWVGILAGKHTKRLYLMGK</sequence>
<dbReference type="EMBL" id="FLUQ01000001">
    <property type="protein sequence ID" value="SBV98125.1"/>
    <property type="molecule type" value="Genomic_DNA"/>
</dbReference>
<protein>
    <submittedName>
        <fullName evidence="1">Uncharacterized protein</fullName>
    </submittedName>
</protein>